<feature type="signal peptide" evidence="3">
    <location>
        <begin position="1"/>
        <end position="20"/>
    </location>
</feature>
<reference evidence="4" key="1">
    <citation type="journal article" date="2023" name="G3 (Bethesda)">
        <title>Whole genome assemblies of Zophobas morio and Tenebrio molitor.</title>
        <authorList>
            <person name="Kaur S."/>
            <person name="Stinson S.A."/>
            <person name="diCenzo G.C."/>
        </authorList>
    </citation>
    <scope>NUCLEOTIDE SEQUENCE</scope>
    <source>
        <strain evidence="4">QUZm001</strain>
    </source>
</reference>
<dbReference type="EMBL" id="JALNTZ010000009">
    <property type="protein sequence ID" value="KAJ3641039.1"/>
    <property type="molecule type" value="Genomic_DNA"/>
</dbReference>
<dbReference type="InterPro" id="IPR003591">
    <property type="entry name" value="Leu-rich_rpt_typical-subtyp"/>
</dbReference>
<dbReference type="InterPro" id="IPR032675">
    <property type="entry name" value="LRR_dom_sf"/>
</dbReference>
<dbReference type="SUPFAM" id="SSF52058">
    <property type="entry name" value="L domain-like"/>
    <property type="match status" value="1"/>
</dbReference>
<dbReference type="PANTHER" id="PTHR24366">
    <property type="entry name" value="IG(IMMUNOGLOBULIN) AND LRR(LEUCINE RICH REPEAT) DOMAINS"/>
    <property type="match status" value="1"/>
</dbReference>
<name>A0AA38HTQ6_9CUCU</name>
<organism evidence="4 5">
    <name type="scientific">Zophobas morio</name>
    <dbReference type="NCBI Taxonomy" id="2755281"/>
    <lineage>
        <taxon>Eukaryota</taxon>
        <taxon>Metazoa</taxon>
        <taxon>Ecdysozoa</taxon>
        <taxon>Arthropoda</taxon>
        <taxon>Hexapoda</taxon>
        <taxon>Insecta</taxon>
        <taxon>Pterygota</taxon>
        <taxon>Neoptera</taxon>
        <taxon>Endopterygota</taxon>
        <taxon>Coleoptera</taxon>
        <taxon>Polyphaga</taxon>
        <taxon>Cucujiformia</taxon>
        <taxon>Tenebrionidae</taxon>
        <taxon>Zophobas</taxon>
    </lineage>
</organism>
<keyword evidence="2" id="KW-0677">Repeat</keyword>
<dbReference type="AlphaFoldDB" id="A0AA38HTQ6"/>
<feature type="chain" id="PRO_5041435538" evidence="3">
    <location>
        <begin position="21"/>
        <end position="240"/>
    </location>
</feature>
<evidence type="ECO:0000256" key="3">
    <source>
        <dbReference type="SAM" id="SignalP"/>
    </source>
</evidence>
<dbReference type="InterPro" id="IPR001611">
    <property type="entry name" value="Leu-rich_rpt"/>
</dbReference>
<dbReference type="Pfam" id="PF13855">
    <property type="entry name" value="LRR_8"/>
    <property type="match status" value="1"/>
</dbReference>
<proteinExistence type="predicted"/>
<dbReference type="PANTHER" id="PTHR24366:SF170">
    <property type="entry name" value="RE50361P"/>
    <property type="match status" value="1"/>
</dbReference>
<gene>
    <name evidence="4" type="ORF">Zmor_027567</name>
</gene>
<keyword evidence="1" id="KW-0433">Leucine-rich repeat</keyword>
<dbReference type="PROSITE" id="PS51450">
    <property type="entry name" value="LRR"/>
    <property type="match status" value="1"/>
</dbReference>
<accession>A0AA38HTQ6</accession>
<protein>
    <submittedName>
        <fullName evidence="4">Uncharacterized protein</fullName>
    </submittedName>
</protein>
<evidence type="ECO:0000313" key="5">
    <source>
        <dbReference type="Proteomes" id="UP001168821"/>
    </source>
</evidence>
<evidence type="ECO:0000313" key="4">
    <source>
        <dbReference type="EMBL" id="KAJ3641039.1"/>
    </source>
</evidence>
<dbReference type="Gene3D" id="3.80.10.10">
    <property type="entry name" value="Ribonuclease Inhibitor"/>
    <property type="match status" value="2"/>
</dbReference>
<sequence length="240" mass="27283">MCARSSTFILLVTFVLSALAEKITFKNVKIWYNTEDQQYVTGKINSAYQLKTQSNASRIVRIEIFGGSVPVIHPGDFKGFPALTDLWLSGNELKEIHPGAFSNALDGIRLSRNKITTIQDGVFSNSTIRFLDLDHNLIDSISPHAFDNMTDLRNLNLNHNKIKIVYREWLQDKSKLQMDLGYNQIEHLPSGFFSLTTTTTSSSTITKLRLWHEIFLALMIWISRVCSWAVTKSKNGRTIL</sequence>
<keyword evidence="5" id="KW-1185">Reference proteome</keyword>
<keyword evidence="3" id="KW-0732">Signal</keyword>
<comment type="caution">
    <text evidence="4">The sequence shown here is derived from an EMBL/GenBank/DDBJ whole genome shotgun (WGS) entry which is preliminary data.</text>
</comment>
<dbReference type="SMART" id="SM00369">
    <property type="entry name" value="LRR_TYP"/>
    <property type="match status" value="5"/>
</dbReference>
<dbReference type="Pfam" id="PF00560">
    <property type="entry name" value="LRR_1"/>
    <property type="match status" value="1"/>
</dbReference>
<evidence type="ECO:0000256" key="1">
    <source>
        <dbReference type="ARBA" id="ARBA00022614"/>
    </source>
</evidence>
<dbReference type="Proteomes" id="UP001168821">
    <property type="component" value="Unassembled WGS sequence"/>
</dbReference>
<evidence type="ECO:0000256" key="2">
    <source>
        <dbReference type="ARBA" id="ARBA00022737"/>
    </source>
</evidence>